<protein>
    <submittedName>
        <fullName evidence="1">Uncharacterized protein</fullName>
    </submittedName>
</protein>
<organism evidence="1">
    <name type="scientific">uncultured Caudovirales phage</name>
    <dbReference type="NCBI Taxonomy" id="2100421"/>
    <lineage>
        <taxon>Viruses</taxon>
        <taxon>Duplodnaviria</taxon>
        <taxon>Heunggongvirae</taxon>
        <taxon>Uroviricota</taxon>
        <taxon>Caudoviricetes</taxon>
        <taxon>Peduoviridae</taxon>
        <taxon>Maltschvirus</taxon>
        <taxon>Maltschvirus maltsch</taxon>
    </lineage>
</organism>
<proteinExistence type="predicted"/>
<sequence length="183" mass="17773">MTPALALIPAFASGAAGIAGAGSTMGALAAGGSALAAGISAMSSISAGNTQAAIANQNAETAKVNAGSAMNTAEAETARLERGTQRKLAAAETAMAGNGVDIASGSPLDVMGDMAAEGALDAQIARWRGGQTAAGYLTQADQQRQQGQAARMAGYVGAGTGLLANAVSGLQQRVLLAGLNGRQ</sequence>
<gene>
    <name evidence="1" type="ORF">UFOVP843_28</name>
    <name evidence="2" type="ORF">UFOVP936_45</name>
</gene>
<evidence type="ECO:0000313" key="1">
    <source>
        <dbReference type="EMBL" id="CAB4166417.1"/>
    </source>
</evidence>
<dbReference type="EMBL" id="LR796786">
    <property type="protein sequence ID" value="CAB4166417.1"/>
    <property type="molecule type" value="Genomic_DNA"/>
</dbReference>
<reference evidence="1" key="1">
    <citation type="submission" date="2020-04" db="EMBL/GenBank/DDBJ databases">
        <authorList>
            <person name="Chiriac C."/>
            <person name="Salcher M."/>
            <person name="Ghai R."/>
            <person name="Kavagutti S V."/>
        </authorList>
    </citation>
    <scope>NUCLEOTIDE SEQUENCE</scope>
</reference>
<accession>A0A6J5P5F6</accession>
<name>A0A6J5P5F6_9CAUD</name>
<evidence type="ECO:0000313" key="2">
    <source>
        <dbReference type="EMBL" id="CAB4172586.1"/>
    </source>
</evidence>
<dbReference type="EMBL" id="LR796882">
    <property type="protein sequence ID" value="CAB4172586.1"/>
    <property type="molecule type" value="Genomic_DNA"/>
</dbReference>